<evidence type="ECO:0000313" key="2">
    <source>
        <dbReference type="EMBL" id="GEL17630.1"/>
    </source>
</evidence>
<protein>
    <recommendedName>
        <fullName evidence="4">Bacterial transcriptional activator domain-containing protein</fullName>
    </recommendedName>
</protein>
<organism evidence="2 3">
    <name type="scientific">Pseudonocardia asaccharolytica DSM 44247 = NBRC 16224</name>
    <dbReference type="NCBI Taxonomy" id="1123024"/>
    <lineage>
        <taxon>Bacteria</taxon>
        <taxon>Bacillati</taxon>
        <taxon>Actinomycetota</taxon>
        <taxon>Actinomycetes</taxon>
        <taxon>Pseudonocardiales</taxon>
        <taxon>Pseudonocardiaceae</taxon>
        <taxon>Pseudonocardia</taxon>
    </lineage>
</organism>
<comment type="caution">
    <text evidence="2">The sequence shown here is derived from an EMBL/GenBank/DDBJ whole genome shotgun (WGS) entry which is preliminary data.</text>
</comment>
<reference evidence="2 3" key="1">
    <citation type="submission" date="2019-07" db="EMBL/GenBank/DDBJ databases">
        <title>Whole genome shotgun sequence of Pseudonocardia asaccharolytica NBRC 16224.</title>
        <authorList>
            <person name="Hosoyama A."/>
            <person name="Uohara A."/>
            <person name="Ohji S."/>
            <person name="Ichikawa N."/>
        </authorList>
    </citation>
    <scope>NUCLEOTIDE SEQUENCE [LARGE SCALE GENOMIC DNA]</scope>
    <source>
        <strain evidence="2 3">NBRC 16224</strain>
    </source>
</reference>
<proteinExistence type="predicted"/>
<dbReference type="RefSeq" id="WP_028932075.1">
    <property type="nucleotide sequence ID" value="NZ_BJVI01000010.1"/>
</dbReference>
<evidence type="ECO:0000256" key="1">
    <source>
        <dbReference type="SAM" id="MobiDB-lite"/>
    </source>
</evidence>
<gene>
    <name evidence="2" type="ORF">PA7_14670</name>
</gene>
<evidence type="ECO:0008006" key="4">
    <source>
        <dbReference type="Google" id="ProtNLM"/>
    </source>
</evidence>
<evidence type="ECO:0000313" key="3">
    <source>
        <dbReference type="Proteomes" id="UP000321328"/>
    </source>
</evidence>
<dbReference type="STRING" id="1123024.GCA_000423625_03319"/>
<feature type="region of interest" description="Disordered" evidence="1">
    <location>
        <begin position="81"/>
        <end position="100"/>
    </location>
</feature>
<name>A0A511CYJ4_9PSEU</name>
<keyword evidence="3" id="KW-1185">Reference proteome</keyword>
<dbReference type="Proteomes" id="UP000321328">
    <property type="component" value="Unassembled WGS sequence"/>
</dbReference>
<accession>A0A511CYJ4</accession>
<dbReference type="EMBL" id="BJVI01000010">
    <property type="protein sequence ID" value="GEL17630.1"/>
    <property type="molecule type" value="Genomic_DNA"/>
</dbReference>
<sequence>MSDEATSDDVTALLLAQGHATDALPVLRAACRHWQELHAPHDCARVRVLLAAACRALGDADGTELELTAAAAYAHRHGLTGRAVGETTHPAAGEAARSAR</sequence>
<dbReference type="AlphaFoldDB" id="A0A511CYJ4"/>